<evidence type="ECO:0000313" key="3">
    <source>
        <dbReference type="Proteomes" id="UP001154322"/>
    </source>
</evidence>
<name>A0ABN8UAQ8_9BACL</name>
<dbReference type="Pfam" id="PF09848">
    <property type="entry name" value="SLFN-g3_helicase"/>
    <property type="match status" value="1"/>
</dbReference>
<accession>A0ABN8UAQ8</accession>
<sequence>MAWIKALCFYQQTDLWLKYYSMLSKIKPSLVRSGITLRSMGSINVVYPERHITVFDEVQRLWDKNQVLEKHNVNKSEPDLIIEIAERIPDWSVMLGLVGEGQEIHNGEEAGIAQWKDAIKAGTKEWLVVCSPKLEPIFKDICEVRTFEKLDLNVSLRSHLADDVSKWVASLLDRNITEATQLSERIHKQGFKMYVTRDLVRAKNYCRKRYEDNNIKRYGLVCSSKSSILPRFGLDNSYQTTKSLKVGPWYNEPVGSKDSCCQLDTVVTEFFCQGLELDMPIVCWGEDLIWGNGGWKRFEGKSRCKDPHQIRLNSYRVLLTRGRDGFIVYIPDDRALDKKYELLLRAGLEELYRGAE</sequence>
<dbReference type="InterPro" id="IPR018647">
    <property type="entry name" value="SLFN_3-like_DNA/RNA_helicase"/>
</dbReference>
<gene>
    <name evidence="2" type="ORF">WJ0W_005456</name>
</gene>
<evidence type="ECO:0000313" key="2">
    <source>
        <dbReference type="EMBL" id="CAH8248198.1"/>
    </source>
</evidence>
<feature type="domain" description="Schlafen group 3-like DNA/RNA helicase" evidence="1">
    <location>
        <begin position="43"/>
        <end position="332"/>
    </location>
</feature>
<comment type="caution">
    <text evidence="2">The sequence shown here is derived from an EMBL/GenBank/DDBJ whole genome shotgun (WGS) entry which is preliminary data.</text>
</comment>
<dbReference type="Proteomes" id="UP001154322">
    <property type="component" value="Unassembled WGS sequence"/>
</dbReference>
<dbReference type="EMBL" id="CALYLO010000009">
    <property type="protein sequence ID" value="CAH8248198.1"/>
    <property type="molecule type" value="Genomic_DNA"/>
</dbReference>
<reference evidence="2" key="1">
    <citation type="submission" date="2022-06" db="EMBL/GenBank/DDBJ databases">
        <authorList>
            <person name="Dietemann V."/>
            <person name="Ory F."/>
            <person name="Dainat B."/>
            <person name="Oberhansli S."/>
        </authorList>
    </citation>
    <scope>NUCLEOTIDE SEQUENCE</scope>
    <source>
        <strain evidence="2">Ena-SAMPLE-TAB-26-04-2022-14:26:32:270-5432</strain>
    </source>
</reference>
<protein>
    <submittedName>
        <fullName evidence="2">DUF2075 domain-containing protein</fullName>
    </submittedName>
</protein>
<proteinExistence type="predicted"/>
<evidence type="ECO:0000259" key="1">
    <source>
        <dbReference type="Pfam" id="PF09848"/>
    </source>
</evidence>
<keyword evidence="3" id="KW-1185">Reference proteome</keyword>
<organism evidence="2 3">
    <name type="scientific">Paenibacillus melissococcoides</name>
    <dbReference type="NCBI Taxonomy" id="2912268"/>
    <lineage>
        <taxon>Bacteria</taxon>
        <taxon>Bacillati</taxon>
        <taxon>Bacillota</taxon>
        <taxon>Bacilli</taxon>
        <taxon>Bacillales</taxon>
        <taxon>Paenibacillaceae</taxon>
        <taxon>Paenibacillus</taxon>
    </lineage>
</organism>